<dbReference type="EMBL" id="HG994584">
    <property type="protein sequence ID" value="CAF2938013.1"/>
    <property type="molecule type" value="Genomic_DNA"/>
</dbReference>
<feature type="domain" description="Ribosomal RNA adenine methylase transferase N-terminal" evidence="8">
    <location>
        <begin position="36"/>
        <end position="190"/>
    </location>
</feature>
<evidence type="ECO:0000256" key="6">
    <source>
        <dbReference type="PROSITE-ProRule" id="PRU01026"/>
    </source>
</evidence>
<reference evidence="9" key="1">
    <citation type="submission" date="2021-02" db="EMBL/GenBank/DDBJ databases">
        <authorList>
            <person name="Bekaert M."/>
        </authorList>
    </citation>
    <scope>NUCLEOTIDE SEQUENCE</scope>
    <source>
        <strain evidence="9">IoA-00</strain>
    </source>
</reference>
<evidence type="ECO:0000313" key="9">
    <source>
        <dbReference type="EMBL" id="CAF2938013.1"/>
    </source>
</evidence>
<keyword evidence="5 6" id="KW-0694">RNA-binding</keyword>
<accession>A0A7R8CUU6</accession>
<dbReference type="Pfam" id="PF00398">
    <property type="entry name" value="RrnaAD"/>
    <property type="match status" value="1"/>
</dbReference>
<dbReference type="GO" id="GO:0000179">
    <property type="term" value="F:rRNA (adenine-N6,N6-)-dimethyltransferase activity"/>
    <property type="evidence" value="ECO:0007669"/>
    <property type="project" value="UniProtKB-UniRule"/>
</dbReference>
<dbReference type="InterPro" id="IPR020598">
    <property type="entry name" value="rRNA_Ade_methylase_Trfase_N"/>
</dbReference>
<sequence>MSQRLPPLPTLKDILRIYGIRAQKKLSQNFILDPKTLSRLSKVTGSLYNKTVVEVGPGPGGITRAILEQGAQKVEASGNRLSIKIGDCLHFNTQKLLNSDLKSNWPDQVPNIRLIGNLPFNVATPVPSILTFQHEVAYRLIAPPGDKHRCRLSVMAQNYAKIDYKYTLPGAAFVPTPEVNVGVAVLIPLSVPYIDVPFKFLERVVTTIMMHKQKSVFRTSLRLFPSEVRGKMAMQLLDVSGVSKDKRPLDLTMDDFARITYTYQDMIQNTKM</sequence>
<dbReference type="GO" id="GO:0034246">
    <property type="term" value="F:mitochondrial transcription factor activity"/>
    <property type="evidence" value="ECO:0007669"/>
    <property type="project" value="TreeGrafter"/>
</dbReference>
<dbReference type="EC" id="2.1.1.-" evidence="7"/>
<evidence type="ECO:0000256" key="7">
    <source>
        <dbReference type="RuleBase" id="RU362106"/>
    </source>
</evidence>
<dbReference type="Proteomes" id="UP000675881">
    <property type="component" value="Chromosome 5"/>
</dbReference>
<evidence type="ECO:0000256" key="2">
    <source>
        <dbReference type="ARBA" id="ARBA00022603"/>
    </source>
</evidence>
<evidence type="ECO:0000256" key="3">
    <source>
        <dbReference type="ARBA" id="ARBA00022679"/>
    </source>
</evidence>
<feature type="binding site" evidence="6">
    <location>
        <position position="56"/>
    </location>
    <ligand>
        <name>S-adenosyl-L-methionine</name>
        <dbReference type="ChEBI" id="CHEBI:59789"/>
    </ligand>
</feature>
<feature type="binding site" evidence="6">
    <location>
        <position position="117"/>
    </location>
    <ligand>
        <name>S-adenosyl-L-methionine</name>
        <dbReference type="ChEBI" id="CHEBI:59789"/>
    </ligand>
</feature>
<dbReference type="GO" id="GO:0003723">
    <property type="term" value="F:RNA binding"/>
    <property type="evidence" value="ECO:0007669"/>
    <property type="project" value="UniProtKB-UniRule"/>
</dbReference>
<dbReference type="InterPro" id="IPR023165">
    <property type="entry name" value="rRNA_Ade_diMease-like_C"/>
</dbReference>
<comment type="subcellular location">
    <subcellularLocation>
        <location evidence="1">Mitochondrion</location>
    </subcellularLocation>
</comment>
<evidence type="ECO:0000313" key="10">
    <source>
        <dbReference type="Proteomes" id="UP000675881"/>
    </source>
</evidence>
<keyword evidence="4 6" id="KW-0949">S-adenosyl-L-methionine</keyword>
<evidence type="ECO:0000256" key="4">
    <source>
        <dbReference type="ARBA" id="ARBA00022691"/>
    </source>
</evidence>
<dbReference type="GO" id="GO:0005759">
    <property type="term" value="C:mitochondrial matrix"/>
    <property type="evidence" value="ECO:0007669"/>
    <property type="project" value="TreeGrafter"/>
</dbReference>
<evidence type="ECO:0000259" key="8">
    <source>
        <dbReference type="SMART" id="SM00650"/>
    </source>
</evidence>
<comment type="similarity">
    <text evidence="6 7">Belongs to the class I-like SAM-binding methyltransferase superfamily. rRNA adenine N(6)-methyltransferase family.</text>
</comment>
<dbReference type="Gene3D" id="3.40.50.150">
    <property type="entry name" value="Vaccinia Virus protein VP39"/>
    <property type="match status" value="1"/>
</dbReference>
<name>A0A7R8CUU6_LEPSM</name>
<organism evidence="9 10">
    <name type="scientific">Lepeophtheirus salmonis</name>
    <name type="common">Salmon louse</name>
    <name type="synonym">Caligus salmonis</name>
    <dbReference type="NCBI Taxonomy" id="72036"/>
    <lineage>
        <taxon>Eukaryota</taxon>
        <taxon>Metazoa</taxon>
        <taxon>Ecdysozoa</taxon>
        <taxon>Arthropoda</taxon>
        <taxon>Crustacea</taxon>
        <taxon>Multicrustacea</taxon>
        <taxon>Hexanauplia</taxon>
        <taxon>Copepoda</taxon>
        <taxon>Siphonostomatoida</taxon>
        <taxon>Caligidae</taxon>
        <taxon>Lepeophtheirus</taxon>
    </lineage>
</organism>
<dbReference type="GO" id="GO:0006391">
    <property type="term" value="P:transcription initiation at mitochondrial promoter"/>
    <property type="evidence" value="ECO:0007669"/>
    <property type="project" value="TreeGrafter"/>
</dbReference>
<proteinExistence type="inferred from homology"/>
<evidence type="ECO:0000256" key="5">
    <source>
        <dbReference type="ARBA" id="ARBA00022884"/>
    </source>
</evidence>
<dbReference type="SMART" id="SM00650">
    <property type="entry name" value="rADc"/>
    <property type="match status" value="1"/>
</dbReference>
<gene>
    <name evidence="9" type="ORF">LSAA_10648</name>
</gene>
<dbReference type="OrthoDB" id="16079at2759"/>
<keyword evidence="10" id="KW-1185">Reference proteome</keyword>
<keyword evidence="3 6" id="KW-0808">Transferase</keyword>
<dbReference type="Gene3D" id="1.10.8.100">
    <property type="entry name" value="Ribosomal RNA adenine dimethylase-like, domain 2"/>
    <property type="match status" value="1"/>
</dbReference>
<dbReference type="PANTHER" id="PTHR11727:SF17">
    <property type="entry name" value="DIMETHYLADENOSINE TRANSFERASE 1, MITOCHONDRIAL"/>
    <property type="match status" value="1"/>
</dbReference>
<feature type="binding site" evidence="6">
    <location>
        <position position="29"/>
    </location>
    <ligand>
        <name>S-adenosyl-L-methionine</name>
        <dbReference type="ChEBI" id="CHEBI:59789"/>
    </ligand>
</feature>
<dbReference type="SUPFAM" id="SSF53335">
    <property type="entry name" value="S-adenosyl-L-methionine-dependent methyltransferases"/>
    <property type="match status" value="1"/>
</dbReference>
<evidence type="ECO:0000256" key="1">
    <source>
        <dbReference type="ARBA" id="ARBA00004173"/>
    </source>
</evidence>
<dbReference type="InterPro" id="IPR029063">
    <property type="entry name" value="SAM-dependent_MTases_sf"/>
</dbReference>
<keyword evidence="7" id="KW-0698">rRNA processing</keyword>
<dbReference type="AlphaFoldDB" id="A0A7R8CUU6"/>
<dbReference type="InterPro" id="IPR001737">
    <property type="entry name" value="KsgA/Erm"/>
</dbReference>
<feature type="binding site" evidence="6">
    <location>
        <position position="31"/>
    </location>
    <ligand>
        <name>S-adenosyl-L-methionine</name>
        <dbReference type="ChEBI" id="CHEBI:59789"/>
    </ligand>
</feature>
<protein>
    <recommendedName>
        <fullName evidence="7">rRNA adenine N(6)-methyltransferase</fullName>
        <ecNumber evidence="7">2.1.1.-</ecNumber>
    </recommendedName>
</protein>
<comment type="caution">
    <text evidence="6">Lacks conserved residue(s) required for the propagation of feature annotation.</text>
</comment>
<keyword evidence="2 6" id="KW-0489">Methyltransferase</keyword>
<dbReference type="PANTHER" id="PTHR11727">
    <property type="entry name" value="DIMETHYLADENOSINE TRANSFERASE"/>
    <property type="match status" value="1"/>
</dbReference>
<dbReference type="PROSITE" id="PS51689">
    <property type="entry name" value="SAM_RNA_A_N6_MT"/>
    <property type="match status" value="1"/>
</dbReference>